<name>A0AA85KEA1_TRIRE</name>
<feature type="region of interest" description="Disordered" evidence="1">
    <location>
        <begin position="556"/>
        <end position="602"/>
    </location>
</feature>
<organism evidence="3 4">
    <name type="scientific">Trichobilharzia regenti</name>
    <name type="common">Nasal bird schistosome</name>
    <dbReference type="NCBI Taxonomy" id="157069"/>
    <lineage>
        <taxon>Eukaryota</taxon>
        <taxon>Metazoa</taxon>
        <taxon>Spiralia</taxon>
        <taxon>Lophotrochozoa</taxon>
        <taxon>Platyhelminthes</taxon>
        <taxon>Trematoda</taxon>
        <taxon>Digenea</taxon>
        <taxon>Strigeidida</taxon>
        <taxon>Schistosomatoidea</taxon>
        <taxon>Schistosomatidae</taxon>
        <taxon>Trichobilharzia</taxon>
    </lineage>
</organism>
<evidence type="ECO:0000259" key="2">
    <source>
        <dbReference type="Pfam" id="PF15057"/>
    </source>
</evidence>
<reference evidence="3" key="1">
    <citation type="submission" date="2022-06" db="EMBL/GenBank/DDBJ databases">
        <authorList>
            <person name="Berger JAMES D."/>
            <person name="Berger JAMES D."/>
        </authorList>
    </citation>
    <scope>NUCLEOTIDE SEQUENCE [LARGE SCALE GENOMIC DNA]</scope>
</reference>
<proteinExistence type="predicted"/>
<dbReference type="WBParaSite" id="TREG1_84500.1">
    <property type="protein sequence ID" value="TREG1_84500.1"/>
    <property type="gene ID" value="TREG1_84500"/>
</dbReference>
<keyword evidence="3" id="KW-1185">Reference proteome</keyword>
<evidence type="ECO:0000256" key="1">
    <source>
        <dbReference type="SAM" id="MobiDB-lite"/>
    </source>
</evidence>
<feature type="compositionally biased region" description="Basic and acidic residues" evidence="1">
    <location>
        <begin position="556"/>
        <end position="575"/>
    </location>
</feature>
<accession>A0AA85KEA1</accession>
<feature type="compositionally biased region" description="Polar residues" evidence="1">
    <location>
        <begin position="669"/>
        <end position="683"/>
    </location>
</feature>
<evidence type="ECO:0000313" key="4">
    <source>
        <dbReference type="WBParaSite" id="TREG1_84500.1"/>
    </source>
</evidence>
<feature type="region of interest" description="Disordered" evidence="1">
    <location>
        <begin position="627"/>
        <end position="683"/>
    </location>
</feature>
<dbReference type="InterPro" id="IPR032770">
    <property type="entry name" value="DUF4537"/>
</dbReference>
<evidence type="ECO:0000313" key="3">
    <source>
        <dbReference type="Proteomes" id="UP000050795"/>
    </source>
</evidence>
<dbReference type="Pfam" id="PF15057">
    <property type="entry name" value="DUF4537"/>
    <property type="match status" value="1"/>
</dbReference>
<dbReference type="Proteomes" id="UP000050795">
    <property type="component" value="Unassembled WGS sequence"/>
</dbReference>
<protein>
    <recommendedName>
        <fullName evidence="2">DUF4537 domain-containing protein</fullName>
    </recommendedName>
</protein>
<reference evidence="4" key="2">
    <citation type="submission" date="2023-11" db="UniProtKB">
        <authorList>
            <consortium name="WormBaseParasite"/>
        </authorList>
    </citation>
    <scope>IDENTIFICATION</scope>
</reference>
<feature type="domain" description="DUF4537" evidence="2">
    <location>
        <begin position="372"/>
        <end position="502"/>
    </location>
</feature>
<sequence length="1670" mass="188698">MMLNTDEKLYIKILLLTFSSPFQKINKLMKCQTNTSNLVKRFLPIYLQYNNNADNAEIESTAAKSIQLMEQQQYDDNQPINISLQMNPFTINDPNSDHLHHEDHNFACLCLNCRYMRHKNSRAKSACIIRSQDPILYDLFGPKSKSSPYPIPYDTLSDSGITRLKRNIPMDHVWAWDTRYIGYQRPESPWLPSGKLSHLYLKKAKYYDLQNAPDGMQKSPFRKDIVKMLNSPRYTVIDQYNKLVDNNWLFEPRERINECCPDDICMPHCYLTDCYKLTETPLSKTTPSSSNKLSPSFVSLSPRLKVTTDVLSDSEKNLTESSTQIEPTFSTSTSGDLSTIKRRAKFILPVLNPPPILSKEKSVHLMNRQCCQRVIAFNDADGIFYPGLVQRYLSQKVCVIRFRRNGVLAEVPTALTLPVVDMSHNQALIDGDTVLVRVKNMNSLCECWVPGRVQGGFLGFPDPRYPLRHRYEVALFSGAKHVFRRRDILKINPDFHASIIKYITFKQSGTTDSVPITGTQEIKMSLKTKLPQKRKQQLVPSKISKLPIDSTKIQKIEETRRSKDLPSDDAGKELPHLTYTPKQKPKDMKPILPKNLSEPTDSTVKQFHRTIPPVNFTPNIIKASNVGVKPPVSTSPKLSSKPTPSPLVVTPRESDKNKVISTPKAKPTGKSQIKPKSTLKSTPQYARETKMKQGDHTKVSGSVQPRQYLRDKGEKFATASKVNEISRQTLSDLKSPISSTPETVIKQTADESKLTEHTLKIDLEASESLIPISDSNMERTVKPTEEDGSPLENRYDTQLPEINIATVEKTMDNKNFVKQLYDEQIVKPIEQEQLEGSVSPVISDSQHDALRQTVEYTTLDSDINQQLAKVSSGENIEVAYPGQDLQEYEVGSGEEKVKVVDPERDLQDYQIEIIDKKASAFNTFLTSDASDKASEITVSGYDNGVGVVLVDNEVKKADDDYPTNVDSTVFSPPGSKPSTPLLPVLGASPKHEEIDEGDQLAKEVYDENQLPQMSSFKEHSLRSFALTTVSTSPDITTEHEGKSLFTPLKGDNSQYGLTVIPGSGQPTDLLTFGPTTQNKEDYNLTDENTHLKHTSPIESFQQSGVKASGAGITTTTDQPGLIKISPSSITKSEIPAKSKLLLDSLTLSIRSNITLTDELGKSTSCLTSKQSFNIPLTDFRLSRQSYAEPNSEPIVLRIKQTIHSKSSLDTQRIENSKYQKRVLTSFRSTPNLLLKRDATWNTKNTDNYTVRDLPSPESRPKSECISASTSLDTLKSNYSQNDLCSTDPMKLTIHHHLNVKTPLLKKYEKVSNDKYMSTYEEPMPVFSNSPSPVCETSSTAIIIVNSHVTHSDLDISSRVNSQLSISPKNVANSYVSESFCPQLIDSVQCNDNLEPALCNDDKTDNERFITYSPNSNELSAVERLNTSNNFIQFKQNNTENLIKNIELSHEYTYVLTDSQDLDIGQLIESSNELLCPNRSSDTLSERMIWEKSAEFTRKESVKYMGPNNTPFSYSSSSLDIHIDHKQDNVSYDNPLVFNEWRKESATITMNKCHNFSRNKLFRQSSPVYYFNTSPERPVTMETLDSDFINSSRNDLSRSSQAEIKFSEVLFEIRQDVNNGSKFKKYELDSISQKCLSKQRNTNYFLLYTDNCVNRPNSENRELYHHKQQYI</sequence>
<feature type="compositionally biased region" description="Low complexity" evidence="1">
    <location>
        <begin position="628"/>
        <end position="651"/>
    </location>
</feature>